<dbReference type="InterPro" id="IPR005101">
    <property type="entry name" value="Cryptochr/Photolyase_FAD-bd"/>
</dbReference>
<feature type="compositionally biased region" description="Basic residues" evidence="8">
    <location>
        <begin position="471"/>
        <end position="487"/>
    </location>
</feature>
<dbReference type="InterPro" id="IPR006050">
    <property type="entry name" value="DNA_photolyase_N"/>
</dbReference>
<name>A0A1L4BQS7_9GAMM</name>
<feature type="domain" description="Photolyase/cryptochrome alpha/beta" evidence="9">
    <location>
        <begin position="1"/>
        <end position="129"/>
    </location>
</feature>
<evidence type="ECO:0000256" key="8">
    <source>
        <dbReference type="SAM" id="MobiDB-lite"/>
    </source>
</evidence>
<feature type="binding site" evidence="6">
    <location>
        <position position="267"/>
    </location>
    <ligand>
        <name>FAD</name>
        <dbReference type="ChEBI" id="CHEBI:57692"/>
    </ligand>
</feature>
<comment type="similarity">
    <text evidence="7">Belongs to the DNA photolyase family.</text>
</comment>
<dbReference type="GO" id="GO:0009416">
    <property type="term" value="P:response to light stimulus"/>
    <property type="evidence" value="ECO:0007669"/>
    <property type="project" value="TreeGrafter"/>
</dbReference>
<dbReference type="Gene3D" id="1.25.40.80">
    <property type="match status" value="1"/>
</dbReference>
<dbReference type="InterPro" id="IPR014729">
    <property type="entry name" value="Rossmann-like_a/b/a_fold"/>
</dbReference>
<dbReference type="Gene3D" id="1.10.579.10">
    <property type="entry name" value="DNA Cyclobutane Dipyrimidine Photolyase, subunit A, domain 3"/>
    <property type="match status" value="1"/>
</dbReference>
<dbReference type="GO" id="GO:0071949">
    <property type="term" value="F:FAD binding"/>
    <property type="evidence" value="ECO:0007669"/>
    <property type="project" value="TreeGrafter"/>
</dbReference>
<organism evidence="10 11">
    <name type="scientific">Francisella uliginis</name>
    <dbReference type="NCBI Taxonomy" id="573570"/>
    <lineage>
        <taxon>Bacteria</taxon>
        <taxon>Pseudomonadati</taxon>
        <taxon>Pseudomonadota</taxon>
        <taxon>Gammaproteobacteria</taxon>
        <taxon>Thiotrichales</taxon>
        <taxon>Francisellaceae</taxon>
        <taxon>Francisella</taxon>
    </lineage>
</organism>
<keyword evidence="11" id="KW-1185">Reference proteome</keyword>
<dbReference type="KEGG" id="frx:F7310_02050"/>
<dbReference type="PANTHER" id="PTHR11455:SF9">
    <property type="entry name" value="CRYPTOCHROME CIRCADIAN CLOCK 5 ISOFORM X1"/>
    <property type="match status" value="1"/>
</dbReference>
<evidence type="ECO:0000256" key="6">
    <source>
        <dbReference type="PIRSR" id="PIRSR602081-1"/>
    </source>
</evidence>
<evidence type="ECO:0000256" key="2">
    <source>
        <dbReference type="ARBA" id="ARBA00005862"/>
    </source>
</evidence>
<gene>
    <name evidence="10" type="ORF">F7310_02050</name>
</gene>
<reference evidence="10 11" key="1">
    <citation type="journal article" date="2016" name="Appl. Environ. Microbiol.">
        <title>Whole genome relationships among Francisella bacteria of diverse origin define new species and provide specific regions for detection.</title>
        <authorList>
            <person name="Challacombe J.F."/>
            <person name="Petersen J.M."/>
            <person name="Gallegos-Graves V."/>
            <person name="Hodge D."/>
            <person name="Pillai S."/>
            <person name="Kuske C.R."/>
        </authorList>
    </citation>
    <scope>NUCLEOTIDE SEQUENCE [LARGE SCALE GENOMIC DNA]</scope>
    <source>
        <strain evidence="11">TX07-7310</strain>
    </source>
</reference>
<dbReference type="Gene3D" id="3.40.50.620">
    <property type="entry name" value="HUPs"/>
    <property type="match status" value="1"/>
</dbReference>
<feature type="binding site" evidence="6">
    <location>
        <position position="207"/>
    </location>
    <ligand>
        <name>FAD</name>
        <dbReference type="ChEBI" id="CHEBI:57692"/>
    </ligand>
</feature>
<evidence type="ECO:0000259" key="9">
    <source>
        <dbReference type="PROSITE" id="PS51645"/>
    </source>
</evidence>
<dbReference type="InterPro" id="IPR036134">
    <property type="entry name" value="Crypto/Photolyase_FAD-like_sf"/>
</dbReference>
<evidence type="ECO:0000256" key="5">
    <source>
        <dbReference type="ARBA" id="ARBA00022991"/>
    </source>
</evidence>
<dbReference type="Proteomes" id="UP000184222">
    <property type="component" value="Chromosome"/>
</dbReference>
<dbReference type="SUPFAM" id="SSF48173">
    <property type="entry name" value="Cryptochrome/photolyase FAD-binding domain"/>
    <property type="match status" value="1"/>
</dbReference>
<dbReference type="GO" id="GO:0006950">
    <property type="term" value="P:response to stress"/>
    <property type="evidence" value="ECO:0007669"/>
    <property type="project" value="UniProtKB-ARBA"/>
</dbReference>
<accession>A0A1L4BQS7</accession>
<dbReference type="InterPro" id="IPR036155">
    <property type="entry name" value="Crypto/Photolyase_N_sf"/>
</dbReference>
<dbReference type="OrthoDB" id="9772484at2"/>
<protein>
    <submittedName>
        <fullName evidence="10">Deoxyribodipyrimidine photolyase</fullName>
    </submittedName>
</protein>
<dbReference type="PANTHER" id="PTHR11455">
    <property type="entry name" value="CRYPTOCHROME"/>
    <property type="match status" value="1"/>
</dbReference>
<keyword evidence="4 6" id="KW-0274">FAD</keyword>
<dbReference type="STRING" id="573570.F7310_02050"/>
<evidence type="ECO:0000256" key="1">
    <source>
        <dbReference type="ARBA" id="ARBA00001932"/>
    </source>
</evidence>
<evidence type="ECO:0000313" key="11">
    <source>
        <dbReference type="Proteomes" id="UP000184222"/>
    </source>
</evidence>
<dbReference type="RefSeq" id="WP_072711404.1">
    <property type="nucleotide sequence ID" value="NZ_CP016796.1"/>
</dbReference>
<dbReference type="GO" id="GO:0003677">
    <property type="term" value="F:DNA binding"/>
    <property type="evidence" value="ECO:0007669"/>
    <property type="project" value="TreeGrafter"/>
</dbReference>
<dbReference type="GO" id="GO:0006139">
    <property type="term" value="P:nucleobase-containing compound metabolic process"/>
    <property type="evidence" value="ECO:0007669"/>
    <property type="project" value="UniProtKB-ARBA"/>
</dbReference>
<dbReference type="InterPro" id="IPR002081">
    <property type="entry name" value="Cryptochrome/DNA_photolyase_1"/>
</dbReference>
<comment type="cofactor">
    <cofactor evidence="1">
        <name>(6R)-5,10-methylene-5,6,7,8-tetrahydrofolate</name>
        <dbReference type="ChEBI" id="CHEBI:15636"/>
    </cofactor>
</comment>
<dbReference type="PROSITE" id="PS51645">
    <property type="entry name" value="PHR_CRY_ALPHA_BETA"/>
    <property type="match status" value="1"/>
</dbReference>
<keyword evidence="3 6" id="KW-0285">Flavoprotein</keyword>
<dbReference type="EMBL" id="CP016796">
    <property type="protein sequence ID" value="API86210.1"/>
    <property type="molecule type" value="Genomic_DNA"/>
</dbReference>
<dbReference type="PROSITE" id="PS00394">
    <property type="entry name" value="DNA_PHOTOLYASES_1_1"/>
    <property type="match status" value="1"/>
</dbReference>
<dbReference type="GO" id="GO:0003904">
    <property type="term" value="F:deoxyribodipyrimidine photo-lyase activity"/>
    <property type="evidence" value="ECO:0007669"/>
    <property type="project" value="TreeGrafter"/>
</dbReference>
<evidence type="ECO:0000256" key="7">
    <source>
        <dbReference type="RuleBase" id="RU004182"/>
    </source>
</evidence>
<keyword evidence="5 7" id="KW-0157">Chromophore</keyword>
<comment type="similarity">
    <text evidence="2">Belongs to the DNA photolyase class-1 family.</text>
</comment>
<comment type="cofactor">
    <cofactor evidence="6">
        <name>FAD</name>
        <dbReference type="ChEBI" id="CHEBI:57692"/>
    </cofactor>
    <text evidence="6">Binds 1 FAD per subunit.</text>
</comment>
<evidence type="ECO:0000256" key="4">
    <source>
        <dbReference type="ARBA" id="ARBA00022827"/>
    </source>
</evidence>
<dbReference type="AlphaFoldDB" id="A0A1L4BQS7"/>
<keyword evidence="10" id="KW-0456">Lyase</keyword>
<evidence type="ECO:0000256" key="3">
    <source>
        <dbReference type="ARBA" id="ARBA00022630"/>
    </source>
</evidence>
<sequence>MQVVWFKRDLRIDDNLALTQAATTGDILPVYIIEPELWQQPDMSHRQYLFLSECLEELDSELTKLGQPLIIMVGEAVEVFEQLIQQYPINSVWSHQETWNDWTYQRDIKLEKFFKQNNITWYQPYQNGVVRCLTDRDKWGLLWHKRMSEKLIKAPTKLKFICENQTKIPTAESLGLEYDNCYKRQKGGRIRALRIIDSFLYQRGFGYTKEMSSPVTAFKSCSRLSPYIAFGVISIKEVYQLANQRKKAIKDSSIKNKTKWLSAMRSFLSRLRWHCHFMQKLEDQPSIECKNLHPAYDQLRKELLNQQYFEAWKTGNTGFPMIDACMRALIATGWLNFRMRAMLMSFASYHLWLDWRKTSLYLARLFTDYEPGIHYSQVQMQSGTTGINSIRIYNPIKQSIDQDPKGEFIRRWIPELENISNENIHTPWLEKHNAVDYPNPIVDEKQARKFAADNIYKIRKNSKNSQETKNIVKKHASRKKPRKIKSKQQKEDNIQGELFL</sequence>
<dbReference type="InterPro" id="IPR018394">
    <property type="entry name" value="DNA_photolyase_1_CS_C"/>
</dbReference>
<dbReference type="Pfam" id="PF00875">
    <property type="entry name" value="DNA_photolyase"/>
    <property type="match status" value="1"/>
</dbReference>
<dbReference type="Pfam" id="PF03441">
    <property type="entry name" value="FAD_binding_7"/>
    <property type="match status" value="1"/>
</dbReference>
<feature type="region of interest" description="Disordered" evidence="8">
    <location>
        <begin position="461"/>
        <end position="500"/>
    </location>
</feature>
<proteinExistence type="inferred from homology"/>
<dbReference type="SUPFAM" id="SSF52425">
    <property type="entry name" value="Cryptochrome/photolyase, N-terminal domain"/>
    <property type="match status" value="1"/>
</dbReference>
<evidence type="ECO:0000313" key="10">
    <source>
        <dbReference type="EMBL" id="API86210.1"/>
    </source>
</evidence>
<dbReference type="PRINTS" id="PR00147">
    <property type="entry name" value="DNAPHOTLYASE"/>
</dbReference>